<name>A0A7H1C5J6_9PAST</name>
<protein>
    <submittedName>
        <fullName evidence="1">Uncharacterized protein</fullName>
    </submittedName>
</protein>
<sequence>MGNQSINVRVDKPIAIDGLRGRGRAYKKWISGEVVQFCLRWNVKN</sequence>
<reference evidence="1 2" key="1">
    <citation type="submission" date="2020-09" db="EMBL/GenBank/DDBJ databases">
        <title>Mannheimia bovis sp.nov., isolated from a cow.</title>
        <authorList>
            <person name="Li F."/>
        </authorList>
    </citation>
    <scope>NUCLEOTIDE SEQUENCE [LARGE SCALE GENOMIC DNA]</scope>
    <source>
        <strain evidence="1 2">ZY190616</strain>
    </source>
</reference>
<dbReference type="Proteomes" id="UP000576260">
    <property type="component" value="Chromosome"/>
</dbReference>
<dbReference type="RefSeq" id="WP_188157734.1">
    <property type="nucleotide sequence ID" value="NZ_CP061280.1"/>
</dbReference>
<gene>
    <name evidence="1" type="ORF">ICJ55_05705</name>
</gene>
<proteinExistence type="predicted"/>
<dbReference type="KEGG" id="mbos:ICJ55_05705"/>
<dbReference type="EMBL" id="CP061280">
    <property type="protein sequence ID" value="QNS16251.1"/>
    <property type="molecule type" value="Genomic_DNA"/>
</dbReference>
<evidence type="ECO:0000313" key="1">
    <source>
        <dbReference type="EMBL" id="QNS16251.1"/>
    </source>
</evidence>
<keyword evidence="2" id="KW-1185">Reference proteome</keyword>
<dbReference type="AlphaFoldDB" id="A0A7H1C5J6"/>
<accession>A0A7H1C5J6</accession>
<evidence type="ECO:0000313" key="2">
    <source>
        <dbReference type="Proteomes" id="UP000576260"/>
    </source>
</evidence>
<organism evidence="1 2">
    <name type="scientific">Mannheimia bovis</name>
    <dbReference type="NCBI Taxonomy" id="2770636"/>
    <lineage>
        <taxon>Bacteria</taxon>
        <taxon>Pseudomonadati</taxon>
        <taxon>Pseudomonadota</taxon>
        <taxon>Gammaproteobacteria</taxon>
        <taxon>Pasteurellales</taxon>
        <taxon>Pasteurellaceae</taxon>
        <taxon>Mannheimia</taxon>
    </lineage>
</organism>